<reference evidence="1 2" key="1">
    <citation type="submission" date="2019-08" db="EMBL/GenBank/DDBJ databases">
        <title>Lewinella sp. strain SSH13 Genome sequencing and assembly.</title>
        <authorList>
            <person name="Kim I."/>
        </authorList>
    </citation>
    <scope>NUCLEOTIDE SEQUENCE [LARGE SCALE GENOMIC DNA]</scope>
    <source>
        <strain evidence="1 2">SSH13</strain>
    </source>
</reference>
<dbReference type="AlphaFoldDB" id="A0A5C7FC97"/>
<evidence type="ECO:0000313" key="1">
    <source>
        <dbReference type="EMBL" id="TXF87090.1"/>
    </source>
</evidence>
<keyword evidence="2" id="KW-1185">Reference proteome</keyword>
<gene>
    <name evidence="1" type="ORF">FUA23_19035</name>
</gene>
<evidence type="ECO:0000313" key="2">
    <source>
        <dbReference type="Proteomes" id="UP000321907"/>
    </source>
</evidence>
<dbReference type="EMBL" id="VOXD01000037">
    <property type="protein sequence ID" value="TXF87090.1"/>
    <property type="molecule type" value="Genomic_DNA"/>
</dbReference>
<proteinExistence type="predicted"/>
<accession>A0A5C7FC97</accession>
<sequence length="107" mass="13124">MEKEAYTAFLRGDVNFLEGSYPEFTKEEKKALWEYRLTYDLLSRNPEAKPLDKFTRSNYLQWKSIEPDIDDFIEVIIDEYYLGWNIWFEGARERTIKEEIYRRMKEC</sequence>
<name>A0A5C7FC97_9BACT</name>
<organism evidence="1 2">
    <name type="scientific">Neolewinella aurantiaca</name>
    <dbReference type="NCBI Taxonomy" id="2602767"/>
    <lineage>
        <taxon>Bacteria</taxon>
        <taxon>Pseudomonadati</taxon>
        <taxon>Bacteroidota</taxon>
        <taxon>Saprospiria</taxon>
        <taxon>Saprospirales</taxon>
        <taxon>Lewinellaceae</taxon>
        <taxon>Neolewinella</taxon>
    </lineage>
</organism>
<dbReference type="Proteomes" id="UP000321907">
    <property type="component" value="Unassembled WGS sequence"/>
</dbReference>
<protein>
    <submittedName>
        <fullName evidence="1">Uncharacterized protein</fullName>
    </submittedName>
</protein>
<comment type="caution">
    <text evidence="1">The sequence shown here is derived from an EMBL/GenBank/DDBJ whole genome shotgun (WGS) entry which is preliminary data.</text>
</comment>
<dbReference type="RefSeq" id="WP_147932359.1">
    <property type="nucleotide sequence ID" value="NZ_VOXD01000037.1"/>
</dbReference>